<evidence type="ECO:0000313" key="1">
    <source>
        <dbReference type="EMBL" id="KXK63069.1"/>
    </source>
</evidence>
<dbReference type="RefSeq" id="WP_067360556.1">
    <property type="nucleotide sequence ID" value="NZ_JBIUBN010000015.1"/>
</dbReference>
<name>A0A136PX48_9ACTN</name>
<proteinExistence type="predicted"/>
<dbReference type="Proteomes" id="UP000070620">
    <property type="component" value="Unassembled WGS sequence"/>
</dbReference>
<dbReference type="InterPro" id="IPR027417">
    <property type="entry name" value="P-loop_NTPase"/>
</dbReference>
<organism evidence="1 2">
    <name type="scientific">Micromonospora rosaria</name>
    <dbReference type="NCBI Taxonomy" id="47874"/>
    <lineage>
        <taxon>Bacteria</taxon>
        <taxon>Bacillati</taxon>
        <taxon>Actinomycetota</taxon>
        <taxon>Actinomycetes</taxon>
        <taxon>Micromonosporales</taxon>
        <taxon>Micromonosporaceae</taxon>
        <taxon>Micromonospora</taxon>
    </lineage>
</organism>
<keyword evidence="2" id="KW-1185">Reference proteome</keyword>
<evidence type="ECO:0000313" key="2">
    <source>
        <dbReference type="Proteomes" id="UP000070620"/>
    </source>
</evidence>
<reference evidence="1 2" key="1">
    <citation type="submission" date="2016-01" db="EMBL/GenBank/DDBJ databases">
        <title>Whole genome sequence and analysis of Micromonospora rosaria DSM 803, which can produce antibacterial substance rosamicin.</title>
        <authorList>
            <person name="Yang H."/>
            <person name="He X."/>
            <person name="Zhu D."/>
        </authorList>
    </citation>
    <scope>NUCLEOTIDE SEQUENCE [LARGE SCALE GENOMIC DNA]</scope>
    <source>
        <strain evidence="1 2">DSM 803</strain>
    </source>
</reference>
<dbReference type="OrthoDB" id="3894261at2"/>
<sequence length="855" mass="94784">MTLDNIFEPDFRAVDLFTGRVAESAAFSSAVLHHLECVIDGTATLAELSRRNVLSFYGVGGIGKTELSQRLQRWILGEAFPGSGWGEPLQLDHPVRTSRFDLHGVRAVDAVDVVLGLRAAVARAGRRFPAFDLGLAAWWSVARLGIALPDLSHSTGFDVRGQMIDTIGDVIGDVALGFGVGQLTARTGIRIIEAIRSRRLRDRTLNDCQPLITIVEHATTDASPYVAASLAGLLTWDIERLTRSEQPLVVAFVDSLEYIQGRDRHQERLVNRIVHLTPGVLWVVTSQRSLDWADPALIGVLPAAGRHVWPGLSLRAEDEPRQHLVGDLADEDVLRYLNRASGRGGNPVLTDEAIELIRDGAHGLPLYLDLSLSIARSAAVGGVGVHTFGSPLPALVSRVFADLPDEERDIARTASLLPRFDPALLAEAAQRLSGDVARFCRRTLVRRDDHVTFPFRLHDAIRSAVADEAVHNPGAWSVSDRRARAESLLEVLRQRHDAGPDSVELRRDILELCAGICADHDLEAPWLRTALIDLPGMALTADRMPPPNQRTWIGQLSTFLRAWQGRTNRQRIAYLTELTTKTLRPDIARATRIFLAYAERAYGDKQRALELLSALYAQEPGSSLLRYQVGRTLYGMCRYGELRDLLRQSPPSVSTEEQRLRSDLAWERGNSTEGINGAAARAAYLCGIGQHRIALENDATVLWRSAVAGRITADDCNALIAEIDAYGMTLTLRTSLAAKAICLRKEPKAVDAVLTEMQSIIDVQGGSHGWREWAVMLVRALRHRDDAEVRTVREQWEVRRRNCSPSLRFIDRLFVHAGYDATFAAVHLSNRDDAQVDQRWRRIITKLVGPPWVAR</sequence>
<comment type="caution">
    <text evidence="1">The sequence shown here is derived from an EMBL/GenBank/DDBJ whole genome shotgun (WGS) entry which is preliminary data.</text>
</comment>
<evidence type="ECO:0008006" key="3">
    <source>
        <dbReference type="Google" id="ProtNLM"/>
    </source>
</evidence>
<accession>A0A136PX48</accession>
<dbReference type="EMBL" id="LRQV01000010">
    <property type="protein sequence ID" value="KXK63069.1"/>
    <property type="molecule type" value="Genomic_DNA"/>
</dbReference>
<gene>
    <name evidence="1" type="ORF">AWW66_05350</name>
</gene>
<dbReference type="AlphaFoldDB" id="A0A136PX48"/>
<protein>
    <recommendedName>
        <fullName evidence="3">Orc1-like AAA ATPase domain-containing protein</fullName>
    </recommendedName>
</protein>
<dbReference type="SUPFAM" id="SSF52540">
    <property type="entry name" value="P-loop containing nucleoside triphosphate hydrolases"/>
    <property type="match status" value="1"/>
</dbReference>